<comment type="caution">
    <text evidence="1">The sequence shown here is derived from an EMBL/GenBank/DDBJ whole genome shotgun (WGS) entry which is preliminary data.</text>
</comment>
<protein>
    <submittedName>
        <fullName evidence="1">Uncharacterized protein</fullName>
    </submittedName>
</protein>
<reference evidence="2" key="1">
    <citation type="journal article" date="2019" name="Int. J. Syst. Evol. Microbiol.">
        <title>The Global Catalogue of Microorganisms (GCM) 10K type strain sequencing project: providing services to taxonomists for standard genome sequencing and annotation.</title>
        <authorList>
            <consortium name="The Broad Institute Genomics Platform"/>
            <consortium name="The Broad Institute Genome Sequencing Center for Infectious Disease"/>
            <person name="Wu L."/>
            <person name="Ma J."/>
        </authorList>
    </citation>
    <scope>NUCLEOTIDE SEQUENCE [LARGE SCALE GENOMIC DNA]</scope>
    <source>
        <strain evidence="2">CGMCC 1.15422</strain>
    </source>
</reference>
<proteinExistence type="predicted"/>
<gene>
    <name evidence="1" type="ORF">GCM10011532_13100</name>
</gene>
<evidence type="ECO:0000313" key="1">
    <source>
        <dbReference type="EMBL" id="GGG30994.1"/>
    </source>
</evidence>
<organism evidence="1 2">
    <name type="scientific">Christiangramia forsetii</name>
    <dbReference type="NCBI Taxonomy" id="411153"/>
    <lineage>
        <taxon>Bacteria</taxon>
        <taxon>Pseudomonadati</taxon>
        <taxon>Bacteroidota</taxon>
        <taxon>Flavobacteriia</taxon>
        <taxon>Flavobacteriales</taxon>
        <taxon>Flavobacteriaceae</taxon>
        <taxon>Christiangramia</taxon>
    </lineage>
</organism>
<name>A0ABQ1WKU5_9FLAO</name>
<dbReference type="EMBL" id="BMIX01000002">
    <property type="protein sequence ID" value="GGG30994.1"/>
    <property type="molecule type" value="Genomic_DNA"/>
</dbReference>
<evidence type="ECO:0000313" key="2">
    <source>
        <dbReference type="Proteomes" id="UP000605733"/>
    </source>
</evidence>
<dbReference type="Proteomes" id="UP000605733">
    <property type="component" value="Unassembled WGS sequence"/>
</dbReference>
<sequence>MIHLVFLAGEEQESTKYNTYNAQLCIGDRMNFGKKSIKFKGVISDSRCPKGVTCIWAGEVKVLVEFYEDGEFKGEKIIVGSNILVDEMYVEGEVRKNKISTGSKIPVADFFSVKDLFIDNVIVLPYPNISEKISPEQYRLNLKVSEEIEED</sequence>
<keyword evidence="2" id="KW-1185">Reference proteome</keyword>
<accession>A0ABQ1WKU5</accession>